<dbReference type="Proteomes" id="UP000030708">
    <property type="component" value="Unassembled WGS sequence"/>
</dbReference>
<protein>
    <recommendedName>
        <fullName evidence="7">Peptidase A1 domain-containing protein</fullName>
    </recommendedName>
</protein>
<proteinExistence type="inferred from homology"/>
<reference evidence="8 9" key="1">
    <citation type="submission" date="2013-02" db="EMBL/GenBank/DDBJ databases">
        <title>The Genome Annotation of Plasmodium falciparum Tanzania (2000708).</title>
        <authorList>
            <consortium name="The Broad Institute Genome Sequencing Platform"/>
            <consortium name="The Broad Institute Genome Sequencing Center for Infectious Disease"/>
            <person name="Neafsey D."/>
            <person name="Hoffman S."/>
            <person name="Volkman S."/>
            <person name="Rosenthal P."/>
            <person name="Walker B."/>
            <person name="Young S.K."/>
            <person name="Zeng Q."/>
            <person name="Gargeya S."/>
            <person name="Fitzgerald M."/>
            <person name="Haas B."/>
            <person name="Abouelleil A."/>
            <person name="Allen A.W."/>
            <person name="Alvarado L."/>
            <person name="Arachchi H.M."/>
            <person name="Berlin A.M."/>
            <person name="Chapman S.B."/>
            <person name="Gainer-Dewar J."/>
            <person name="Goldberg J."/>
            <person name="Griggs A."/>
            <person name="Gujja S."/>
            <person name="Hansen M."/>
            <person name="Howarth C."/>
            <person name="Imamovic A."/>
            <person name="Ireland A."/>
            <person name="Larimer J."/>
            <person name="McCowan C."/>
            <person name="Murphy C."/>
            <person name="Pearson M."/>
            <person name="Poon T.W."/>
            <person name="Priest M."/>
            <person name="Roberts A."/>
            <person name="Saif S."/>
            <person name="Shea T."/>
            <person name="Sisk P."/>
            <person name="Sykes S."/>
            <person name="Wortman J."/>
            <person name="Nusbaum C."/>
            <person name="Birren B."/>
        </authorList>
    </citation>
    <scope>NUCLEOTIDE SEQUENCE [LARGE SCALE GENOMIC DNA]</scope>
    <source>
        <strain evidence="9">Tanzania (2000708)</strain>
    </source>
</reference>
<dbReference type="InterPro" id="IPR001461">
    <property type="entry name" value="Aspartic_peptidase_A1"/>
</dbReference>
<name>A0A024WEP5_PLAFA</name>
<dbReference type="AlphaFoldDB" id="A0A024WEP5"/>
<keyword evidence="6" id="KW-0812">Transmembrane</keyword>
<dbReference type="PROSITE" id="PS51767">
    <property type="entry name" value="PEPTIDASE_A1"/>
    <property type="match status" value="1"/>
</dbReference>
<dbReference type="SUPFAM" id="SSF50630">
    <property type="entry name" value="Acid proteases"/>
    <property type="match status" value="1"/>
</dbReference>
<evidence type="ECO:0000313" key="9">
    <source>
        <dbReference type="Proteomes" id="UP000030708"/>
    </source>
</evidence>
<evidence type="ECO:0000256" key="6">
    <source>
        <dbReference type="SAM" id="Phobius"/>
    </source>
</evidence>
<dbReference type="CDD" id="cd05471">
    <property type="entry name" value="pepsin_like"/>
    <property type="match status" value="1"/>
</dbReference>
<dbReference type="FunFam" id="2.40.70.10:FF:000008">
    <property type="entry name" value="Cathepsin D"/>
    <property type="match status" value="1"/>
</dbReference>
<evidence type="ECO:0000256" key="5">
    <source>
        <dbReference type="PIRSR" id="PIRSR601461-2"/>
    </source>
</evidence>
<feature type="domain" description="Peptidase A1" evidence="7">
    <location>
        <begin position="100"/>
        <end position="218"/>
    </location>
</feature>
<dbReference type="PANTHER" id="PTHR47966">
    <property type="entry name" value="BETA-SITE APP-CLEAVING ENZYME, ISOFORM A-RELATED"/>
    <property type="match status" value="1"/>
</dbReference>
<dbReference type="InterPro" id="IPR021109">
    <property type="entry name" value="Peptidase_aspartic_dom_sf"/>
</dbReference>
<keyword evidence="4" id="KW-0378">Hydrolase</keyword>
<comment type="similarity">
    <text evidence="1">Belongs to the peptidase A1 family.</text>
</comment>
<evidence type="ECO:0000256" key="2">
    <source>
        <dbReference type="ARBA" id="ARBA00022670"/>
    </source>
</evidence>
<dbReference type="GO" id="GO:0006508">
    <property type="term" value="P:proteolysis"/>
    <property type="evidence" value="ECO:0007669"/>
    <property type="project" value="UniProtKB-KW"/>
</dbReference>
<evidence type="ECO:0000313" key="8">
    <source>
        <dbReference type="EMBL" id="ETW38721.1"/>
    </source>
</evidence>
<organism evidence="8 9">
    <name type="scientific">Plasmodium falciparum Tanzania</name>
    <name type="common">2000708</name>
    <dbReference type="NCBI Taxonomy" id="1036725"/>
    <lineage>
        <taxon>Eukaryota</taxon>
        <taxon>Sar</taxon>
        <taxon>Alveolata</taxon>
        <taxon>Apicomplexa</taxon>
        <taxon>Aconoidasida</taxon>
        <taxon>Haemosporida</taxon>
        <taxon>Plasmodiidae</taxon>
        <taxon>Plasmodium</taxon>
        <taxon>Plasmodium (Laverania)</taxon>
    </lineage>
</organism>
<dbReference type="PROSITE" id="PS00141">
    <property type="entry name" value="ASP_PROTEASE"/>
    <property type="match status" value="1"/>
</dbReference>
<keyword evidence="2" id="KW-0645">Protease</keyword>
<dbReference type="PANTHER" id="PTHR47966:SF51">
    <property type="entry name" value="BETA-SITE APP-CLEAVING ENZYME, ISOFORM A-RELATED"/>
    <property type="match status" value="1"/>
</dbReference>
<dbReference type="GO" id="GO:0004190">
    <property type="term" value="F:aspartic-type endopeptidase activity"/>
    <property type="evidence" value="ECO:0007669"/>
    <property type="project" value="UniProtKB-KW"/>
</dbReference>
<accession>A0A024WEP5</accession>
<reference evidence="8 9" key="2">
    <citation type="submission" date="2013-02" db="EMBL/GenBank/DDBJ databases">
        <title>The Genome Sequence of Plasmodium falciparum Tanzania (2000708).</title>
        <authorList>
            <consortium name="The Broad Institute Genome Sequencing Platform"/>
            <consortium name="The Broad Institute Genome Sequencing Center for Infectious Disease"/>
            <person name="Neafsey D."/>
            <person name="Cheeseman I."/>
            <person name="Volkman S."/>
            <person name="Adams J."/>
            <person name="Walker B."/>
            <person name="Young S.K."/>
            <person name="Zeng Q."/>
            <person name="Gargeya S."/>
            <person name="Fitzgerald M."/>
            <person name="Haas B."/>
            <person name="Abouelleil A."/>
            <person name="Alvarado L."/>
            <person name="Arachchi H.M."/>
            <person name="Berlin A.M."/>
            <person name="Chapman S.B."/>
            <person name="Dewar J."/>
            <person name="Goldberg J."/>
            <person name="Griggs A."/>
            <person name="Gujja S."/>
            <person name="Hansen M."/>
            <person name="Howarth C."/>
            <person name="Imamovic A."/>
            <person name="Larimer J."/>
            <person name="McCowan C."/>
            <person name="Murphy C."/>
            <person name="Neiman D."/>
            <person name="Pearson M."/>
            <person name="Priest M."/>
            <person name="Roberts A."/>
            <person name="Saif S."/>
            <person name="Shea T."/>
            <person name="Sisk P."/>
            <person name="Sykes S."/>
            <person name="Wortman J."/>
            <person name="Nusbaum C."/>
            <person name="Birren B."/>
        </authorList>
    </citation>
    <scope>NUCLEOTIDE SEQUENCE [LARGE SCALE GENOMIC DNA]</scope>
    <source>
        <strain evidence="9">Tanzania (2000708)</strain>
    </source>
</reference>
<keyword evidence="6" id="KW-0472">Membrane</keyword>
<evidence type="ECO:0000259" key="7">
    <source>
        <dbReference type="PROSITE" id="PS51767"/>
    </source>
</evidence>
<keyword evidence="5" id="KW-1015">Disulfide bond</keyword>
<dbReference type="InterPro" id="IPR033121">
    <property type="entry name" value="PEPTIDASE_A1"/>
</dbReference>
<dbReference type="InterPro" id="IPR001969">
    <property type="entry name" value="Aspartic_peptidase_AS"/>
</dbReference>
<dbReference type="eggNOG" id="ENOG502S1XA">
    <property type="taxonomic scope" value="Eukaryota"/>
</dbReference>
<dbReference type="EMBL" id="KI926290">
    <property type="protein sequence ID" value="ETW38721.1"/>
    <property type="molecule type" value="Genomic_DNA"/>
</dbReference>
<sequence>MPYFHIFLYILIFCVLVHICPIHTLNIFKNDENEKGSLNIPLGKENNLFFNEIKLENRFKNNIKGYIQNVQKFHYLMEKNKPNVLSYIQEDLLNFHNSQFIADIGVGNPPQVFKVVFDTGSSNLAIPSTKCIKGGCASHKKFNPNKSRTFTKNLKNNQESVYTYIQYGTGTSILEQSYDDVYLKGLKIKHQCIGLAIEESLHPFSDLPFDGIVGLGFSDPENLIKMEEGKASKSIDWVDWNEKISNKELLSCMKNFYDNQMKMLQELGGEKEGNLKEGEEEKIFEDALKNCKESEEISKKLLVDGAKTLWINFHNPNVSNVDNNEWIDSDLYWQSFIEKHSIYNLNNKNLHPEDDENCTFEKNEWHRKTNKFNERSDTPILYDYMINLPSWEYYDINRRLFLENMLYFLLRTGLNFRFFPEIYNWKWIAHIEDLRYQYLNTSHIRRKQNQLKTVKREVPLELQPLDYEHKGEEFHLKLLQHFKEYQNLVIARLMSNYIFLCDPYIPVQTRESLQGVLNRFKRGKLYKLVSHSCVNTNDGKNQTNGLVNAHINNNNSLVNAHINNNNSLVNAHINNNNSLVKCLFFLPDEEYIDTEKKESQDDNLICSNMYKPLDALQNFYSYLKKQNIELNDSYIEMLNIFTQIIQERGQYWLHIPNEKITDTFLRRYNKDDSLYPMFVQYCDELNEAFLNKVEILPENYHKEITYIEKIYQEENRFFHTFVNSFLTNDDDLNLSFQQINSFNLLKMNEKQIDHLIKSGKLVLMDEDTHQKITDPKKALDHLKNKEMQKQEIREFVKSLPL</sequence>
<keyword evidence="3" id="KW-0064">Aspartyl protease</keyword>
<dbReference type="InterPro" id="IPR034164">
    <property type="entry name" value="Pepsin-like_dom"/>
</dbReference>
<evidence type="ECO:0000256" key="4">
    <source>
        <dbReference type="ARBA" id="ARBA00022801"/>
    </source>
</evidence>
<feature type="disulfide bond" evidence="5">
    <location>
        <begin position="131"/>
        <end position="136"/>
    </location>
</feature>
<gene>
    <name evidence="8" type="ORF">PFTANZ_00558</name>
</gene>
<dbReference type="OrthoDB" id="446168at2759"/>
<feature type="transmembrane region" description="Helical" evidence="6">
    <location>
        <begin position="6"/>
        <end position="28"/>
    </location>
</feature>
<dbReference type="Gene3D" id="2.40.70.10">
    <property type="entry name" value="Acid Proteases"/>
    <property type="match status" value="1"/>
</dbReference>
<keyword evidence="6" id="KW-1133">Transmembrane helix</keyword>
<dbReference type="Pfam" id="PF00026">
    <property type="entry name" value="Asp"/>
    <property type="match status" value="1"/>
</dbReference>
<evidence type="ECO:0000256" key="3">
    <source>
        <dbReference type="ARBA" id="ARBA00022750"/>
    </source>
</evidence>
<evidence type="ECO:0000256" key="1">
    <source>
        <dbReference type="ARBA" id="ARBA00007447"/>
    </source>
</evidence>